<dbReference type="EMBL" id="SCLX01000044">
    <property type="protein sequence ID" value="RXF57304.1"/>
    <property type="molecule type" value="Genomic_DNA"/>
</dbReference>
<dbReference type="RefSeq" id="WP_005719153.1">
    <property type="nucleotide sequence ID" value="NZ_CP033426.1"/>
</dbReference>
<proteinExistence type="predicted"/>
<evidence type="ECO:0000313" key="4">
    <source>
        <dbReference type="Proteomes" id="UP000289808"/>
    </source>
</evidence>
<dbReference type="NCBIfam" id="TIGR01560">
    <property type="entry name" value="put_DNA_pack"/>
    <property type="match status" value="1"/>
</dbReference>
<dbReference type="Proteomes" id="UP001434419">
    <property type="component" value="Unassembled WGS sequence"/>
</dbReference>
<comment type="caution">
    <text evidence="3">The sequence shown here is derived from an EMBL/GenBank/DDBJ whole genome shotgun (WGS) entry which is preliminary data.</text>
</comment>
<dbReference type="EMBL" id="JBETVU010000012">
    <property type="protein sequence ID" value="MES5149033.1"/>
    <property type="molecule type" value="Genomic_DNA"/>
</dbReference>
<feature type="compositionally biased region" description="Basic and acidic residues" evidence="1">
    <location>
        <begin position="109"/>
        <end position="122"/>
    </location>
</feature>
<evidence type="ECO:0000313" key="3">
    <source>
        <dbReference type="EMBL" id="RXF57304.1"/>
    </source>
</evidence>
<keyword evidence="5" id="KW-1185">Reference proteome</keyword>
<dbReference type="Proteomes" id="UP000289808">
    <property type="component" value="Unassembled WGS sequence"/>
</dbReference>
<dbReference type="InterPro" id="IPR006450">
    <property type="entry name" value="Phage_HK97_gp6-like"/>
</dbReference>
<accession>A0A135ZFJ3</accession>
<protein>
    <submittedName>
        <fullName evidence="2">Head-tail connector protein</fullName>
    </submittedName>
</protein>
<reference evidence="2" key="2">
    <citation type="submission" date="2024-06" db="EMBL/GenBank/DDBJ databases">
        <title>Vaginal Lactobacillus fatty acid response mechanisms reveal a metabolite-targeted strategy for bacterial vaginosis treatment.</title>
        <authorList>
            <person name="Zhu M."/>
            <person name="Blainey P.C."/>
            <person name="Bloom S.M."/>
            <person name="Kwon D.S."/>
        </authorList>
    </citation>
    <scope>NUCLEOTIDE SEQUENCE</scope>
    <source>
        <strain evidence="2">194_F1_1</strain>
    </source>
</reference>
<feature type="region of interest" description="Disordered" evidence="1">
    <location>
        <begin position="109"/>
        <end position="129"/>
    </location>
</feature>
<name>A0A135ZFJ3_9LACO</name>
<reference evidence="3 4" key="1">
    <citation type="submission" date="2019-01" db="EMBL/GenBank/DDBJ databases">
        <title>The genome sequence of Lactobacillus crispatus L49.</title>
        <authorList>
            <person name="Zhong J."/>
            <person name="Zhang J."/>
        </authorList>
    </citation>
    <scope>NUCLEOTIDE SEQUENCE [LARGE SCALE GENOMIC DNA]</scope>
    <source>
        <strain evidence="3 4">L49</strain>
    </source>
</reference>
<gene>
    <name evidence="2" type="ORF">ABVC42_03710</name>
    <name evidence="3" type="ORF">ERD32_07705</name>
</gene>
<organism evidence="3 4">
    <name type="scientific">Lactobacillus crispatus</name>
    <dbReference type="NCBI Taxonomy" id="47770"/>
    <lineage>
        <taxon>Bacteria</taxon>
        <taxon>Bacillati</taxon>
        <taxon>Bacillota</taxon>
        <taxon>Bacilli</taxon>
        <taxon>Lactobacillales</taxon>
        <taxon>Lactobacillaceae</taxon>
        <taxon>Lactobacillus</taxon>
    </lineage>
</organism>
<dbReference type="AlphaFoldDB" id="A0A135ZFJ3"/>
<evidence type="ECO:0000313" key="5">
    <source>
        <dbReference type="Proteomes" id="UP001434419"/>
    </source>
</evidence>
<evidence type="ECO:0000313" key="2">
    <source>
        <dbReference type="EMBL" id="MES5149033.1"/>
    </source>
</evidence>
<sequence length="129" mass="14293">MAKVQFYLTIKDGLEDLLGYIDDDLTEEMKTRMITCLNAAESFVQGSVGPDDGNFYQKNGVKNLYTVACNSYAATLFTYASTISVRRVNNVDDVCRSIIGQLRGKYDAKDDEVNNDGTEHQSDISNGVN</sequence>
<dbReference type="CDD" id="cd08054">
    <property type="entry name" value="gp6"/>
    <property type="match status" value="1"/>
</dbReference>
<evidence type="ECO:0000256" key="1">
    <source>
        <dbReference type="SAM" id="MobiDB-lite"/>
    </source>
</evidence>